<accession>A0A0D2AHU9</accession>
<organism evidence="1 2">
    <name type="scientific">Verruconis gallopava</name>
    <dbReference type="NCBI Taxonomy" id="253628"/>
    <lineage>
        <taxon>Eukaryota</taxon>
        <taxon>Fungi</taxon>
        <taxon>Dikarya</taxon>
        <taxon>Ascomycota</taxon>
        <taxon>Pezizomycotina</taxon>
        <taxon>Dothideomycetes</taxon>
        <taxon>Pleosporomycetidae</taxon>
        <taxon>Venturiales</taxon>
        <taxon>Sympoventuriaceae</taxon>
        <taxon>Verruconis</taxon>
    </lineage>
</organism>
<dbReference type="AlphaFoldDB" id="A0A0D2AHU9"/>
<reference evidence="1 2" key="1">
    <citation type="submission" date="2015-01" db="EMBL/GenBank/DDBJ databases">
        <title>The Genome Sequence of Ochroconis gallopava CBS43764.</title>
        <authorList>
            <consortium name="The Broad Institute Genomics Platform"/>
            <person name="Cuomo C."/>
            <person name="de Hoog S."/>
            <person name="Gorbushina A."/>
            <person name="Stielow B."/>
            <person name="Teixiera M."/>
            <person name="Abouelleil A."/>
            <person name="Chapman S.B."/>
            <person name="Priest M."/>
            <person name="Young S.K."/>
            <person name="Wortman J."/>
            <person name="Nusbaum C."/>
            <person name="Birren B."/>
        </authorList>
    </citation>
    <scope>NUCLEOTIDE SEQUENCE [LARGE SCALE GENOMIC DNA]</scope>
    <source>
        <strain evidence="1 2">CBS 43764</strain>
    </source>
</reference>
<dbReference type="EMBL" id="KN847536">
    <property type="protein sequence ID" value="KIW06150.1"/>
    <property type="molecule type" value="Genomic_DNA"/>
</dbReference>
<name>A0A0D2AHU9_9PEZI</name>
<sequence length="64" mass="7008">MLAALMRPAVASHSIKGLGWVVFGSFTVLSAAYLMKELPREAGQIDSARARFQTAKQLNEQRGM</sequence>
<dbReference type="GeneID" id="27311285"/>
<proteinExistence type="predicted"/>
<gene>
    <name evidence="1" type="ORF">PV09_03312</name>
</gene>
<keyword evidence="2" id="KW-1185">Reference proteome</keyword>
<evidence type="ECO:0000313" key="2">
    <source>
        <dbReference type="Proteomes" id="UP000053259"/>
    </source>
</evidence>
<evidence type="ECO:0000313" key="1">
    <source>
        <dbReference type="EMBL" id="KIW06150.1"/>
    </source>
</evidence>
<protein>
    <submittedName>
        <fullName evidence="1">Uncharacterized protein</fullName>
    </submittedName>
</protein>
<dbReference type="HOGENOM" id="CLU_2869371_0_0_1"/>
<dbReference type="InParanoid" id="A0A0D2AHU9"/>
<dbReference type="RefSeq" id="XP_016216019.1">
    <property type="nucleotide sequence ID" value="XM_016356496.1"/>
</dbReference>
<dbReference type="Proteomes" id="UP000053259">
    <property type="component" value="Unassembled WGS sequence"/>
</dbReference>
<dbReference type="VEuPathDB" id="FungiDB:PV09_03312"/>